<comment type="caution">
    <text evidence="2">The sequence shown here is derived from an EMBL/GenBank/DDBJ whole genome shotgun (WGS) entry which is preliminary data.</text>
</comment>
<gene>
    <name evidence="2" type="ORF">AB6T85_18490</name>
</gene>
<dbReference type="Proteomes" id="UP001565243">
    <property type="component" value="Unassembled WGS sequence"/>
</dbReference>
<feature type="transmembrane region" description="Helical" evidence="1">
    <location>
        <begin position="32"/>
        <end position="50"/>
    </location>
</feature>
<accession>A0ABV4EC76</accession>
<evidence type="ECO:0000313" key="3">
    <source>
        <dbReference type="Proteomes" id="UP001565243"/>
    </source>
</evidence>
<keyword evidence="3" id="KW-1185">Reference proteome</keyword>
<keyword evidence="1" id="KW-0472">Membrane</keyword>
<keyword evidence="1" id="KW-0812">Transmembrane</keyword>
<dbReference type="EMBL" id="JBGFFX010000012">
    <property type="protein sequence ID" value="MEY8772398.1"/>
    <property type="molecule type" value="Genomic_DNA"/>
</dbReference>
<evidence type="ECO:0000313" key="2">
    <source>
        <dbReference type="EMBL" id="MEY8772398.1"/>
    </source>
</evidence>
<evidence type="ECO:0000256" key="1">
    <source>
        <dbReference type="SAM" id="Phobius"/>
    </source>
</evidence>
<name>A0ABV4EC76_9GAMM</name>
<keyword evidence="1" id="KW-1133">Transmembrane helix</keyword>
<protein>
    <submittedName>
        <fullName evidence="2">Uncharacterized protein</fullName>
    </submittedName>
</protein>
<dbReference type="RefSeq" id="WP_369896342.1">
    <property type="nucleotide sequence ID" value="NZ_JBGFFX010000012.1"/>
</dbReference>
<proteinExistence type="predicted"/>
<sequence>MNLKKQDEMDSRRYPVQEHMRLQRIEWRIQRIGYLFLFTIVILGACGLFSKGILSNKRVKSADGALEVEYERFGRLASDMSMTIRIRPQQDGDFRLVLNGEEMDNFQIQSLQPQPQQAFSRGNALELHWSSPRYREGATVWIGLQAQNPGRYPVTVTLDNKTSVQFTQWIYP</sequence>
<reference evidence="2 3" key="1">
    <citation type="submission" date="2024-07" db="EMBL/GenBank/DDBJ databases">
        <authorList>
            <person name="Hebao G."/>
        </authorList>
    </citation>
    <scope>NUCLEOTIDE SEQUENCE [LARGE SCALE GENOMIC DNA]</scope>
    <source>
        <strain evidence="2 3">ACCC 02193</strain>
    </source>
</reference>
<organism evidence="2 3">
    <name type="scientific">Erwinia aeris</name>
    <dbReference type="NCBI Taxonomy" id="3239803"/>
    <lineage>
        <taxon>Bacteria</taxon>
        <taxon>Pseudomonadati</taxon>
        <taxon>Pseudomonadota</taxon>
        <taxon>Gammaproteobacteria</taxon>
        <taxon>Enterobacterales</taxon>
        <taxon>Erwiniaceae</taxon>
        <taxon>Erwinia</taxon>
    </lineage>
</organism>